<dbReference type="GO" id="GO:0007059">
    <property type="term" value="P:chromosome segregation"/>
    <property type="evidence" value="ECO:0007669"/>
    <property type="project" value="TreeGrafter"/>
</dbReference>
<feature type="compositionally biased region" description="Basic and acidic residues" evidence="15">
    <location>
        <begin position="650"/>
        <end position="660"/>
    </location>
</feature>
<feature type="compositionally biased region" description="Polar residues" evidence="15">
    <location>
        <begin position="1251"/>
        <end position="1264"/>
    </location>
</feature>
<evidence type="ECO:0000313" key="18">
    <source>
        <dbReference type="EMBL" id="KAJ1081789.1"/>
    </source>
</evidence>
<dbReference type="GO" id="GO:0046982">
    <property type="term" value="F:protein heterodimerization activity"/>
    <property type="evidence" value="ECO:0007669"/>
    <property type="project" value="InterPro"/>
</dbReference>
<dbReference type="Proteomes" id="UP001066276">
    <property type="component" value="Chromosome 12"/>
</dbReference>
<comment type="subcellular location">
    <subcellularLocation>
        <location evidence="2">Chromosome</location>
        <location evidence="2">Centromere</location>
        <location evidence="2">Kinetochore</location>
    </subcellularLocation>
    <subcellularLocation>
        <location evidence="1">Nucleus</location>
    </subcellularLocation>
</comment>
<dbReference type="PANTHER" id="PTHR46904:SF1">
    <property type="entry name" value="CENTROMERE PROTEIN T"/>
    <property type="match status" value="1"/>
</dbReference>
<dbReference type="GO" id="GO:0051382">
    <property type="term" value="P:kinetochore assembly"/>
    <property type="evidence" value="ECO:0007669"/>
    <property type="project" value="InterPro"/>
</dbReference>
<feature type="compositionally biased region" description="Polar residues" evidence="15">
    <location>
        <begin position="1071"/>
        <end position="1080"/>
    </location>
</feature>
<evidence type="ECO:0000259" key="17">
    <source>
        <dbReference type="Pfam" id="PF16171"/>
    </source>
</evidence>
<dbReference type="GO" id="GO:0003677">
    <property type="term" value="F:DNA binding"/>
    <property type="evidence" value="ECO:0007669"/>
    <property type="project" value="UniProtKB-KW"/>
</dbReference>
<evidence type="ECO:0000256" key="3">
    <source>
        <dbReference type="ARBA" id="ARBA00010137"/>
    </source>
</evidence>
<protein>
    <recommendedName>
        <fullName evidence="4">Centromere protein T</fullName>
    </recommendedName>
</protein>
<dbReference type="Gene3D" id="1.10.20.10">
    <property type="entry name" value="Histone, subunit A"/>
    <property type="match status" value="1"/>
</dbReference>
<feature type="compositionally biased region" description="Basic and acidic residues" evidence="15">
    <location>
        <begin position="510"/>
        <end position="523"/>
    </location>
</feature>
<dbReference type="InterPro" id="IPR035425">
    <property type="entry name" value="CENP-T/H4_C"/>
</dbReference>
<dbReference type="SUPFAM" id="SSF47113">
    <property type="entry name" value="Histone-fold"/>
    <property type="match status" value="1"/>
</dbReference>
<dbReference type="EMBL" id="JANPWB010000016">
    <property type="protein sequence ID" value="KAJ1081789.1"/>
    <property type="molecule type" value="Genomic_DNA"/>
</dbReference>
<feature type="compositionally biased region" description="Low complexity" evidence="15">
    <location>
        <begin position="1040"/>
        <end position="1055"/>
    </location>
</feature>
<feature type="compositionally biased region" description="Acidic residues" evidence="15">
    <location>
        <begin position="1382"/>
        <end position="1399"/>
    </location>
</feature>
<evidence type="ECO:0000256" key="2">
    <source>
        <dbReference type="ARBA" id="ARBA00004629"/>
    </source>
</evidence>
<dbReference type="InterPro" id="IPR009072">
    <property type="entry name" value="Histone-fold"/>
</dbReference>
<evidence type="ECO:0000256" key="13">
    <source>
        <dbReference type="ARBA" id="ARBA00045461"/>
    </source>
</evidence>
<evidence type="ECO:0000256" key="11">
    <source>
        <dbReference type="ARBA" id="ARBA00023306"/>
    </source>
</evidence>
<dbReference type="InterPro" id="IPR032373">
    <property type="entry name" value="CENP-T_N"/>
</dbReference>
<keyword evidence="7" id="KW-0498">Mitosis</keyword>
<evidence type="ECO:0000256" key="12">
    <source>
        <dbReference type="ARBA" id="ARBA00023328"/>
    </source>
</evidence>
<keyword evidence="9" id="KW-0238">DNA-binding</keyword>
<keyword evidence="11" id="KW-0131">Cell cycle</keyword>
<evidence type="ECO:0000256" key="4">
    <source>
        <dbReference type="ARBA" id="ARBA00016401"/>
    </source>
</evidence>
<evidence type="ECO:0000256" key="14">
    <source>
        <dbReference type="ARBA" id="ARBA00046865"/>
    </source>
</evidence>
<sequence>MSQIKVWAVNASSEKNQTRTSSASKLMSGRKTNMGKAVQAPLSSLVTEDTPRTILKHIAQTVPEVPILIPGRRVTKKPQLDSKLETTQTSTEQSLLDLSESKAGNTVARPKKKKRPSLAQFQKGVGERIQRYQEMNRSRQEETSMNVSLPGNISDFTRSFKLVPDSLGDPESVEKKGLIRRPKKRRMINVEDFEQRVEQNFQMLKGGDGGTQEELGMSSSAPTNQSAMTRSFKLGFDTPGEPESVEKKGLARRTRKHRIVNLENFEGAVEYNFQLLKGSQECFIEPSLAVTDQSINALVLSGNETDIVLSNTALYAQPLPMEQNLQDHSLSTSEPRPRSLSKEEVINAYTTNKIDAQSRLSSDLDVSMRMTKAGNEKQVLLENDKRNDVTMEDEVKERVDDGNGIFEVLMEKEAQEDLNKDDLSRVRLLEVMDFENLKRVPTSSCKGTDIISSTKLHNSSQAVTFGTSLLAAEELDDSVFQSLGAMYTVPSAPPNKRLKHKTETSAQKESQGRAETRDNEDMDHAMKSWQTQESEFELLDEKEGKHFKGFDKLTFSTANKPTTADEEEHLSEIIIMHHPDPEAVEEEGSAPSMLVDAFDMVTEIVVSEDAGAEEPISESCEEEDSASKLEDDVDSSFEMINEQNPASQSLKKEEHASSEIKEENNFTKYVVERFKEQTQAKAAVEEPSFEEEQEVEETTLEKEEGERGMQTYKEEENEDHWKIEVQVAGSENIEDVWQVQEESLENEETPEGEVNDVPKINSQENDPQYVVKERSVNDMEYPFTVEVEAKPIEDVGKLSSEEEEEEEEEIINKQAVNGLEDQEVENINLEEMGVGEQTFEDKENKTRRHTGIVLMKSRVFEVAPEIQNENTEDGKIPNKMDENASTYGVEKKYAMMEESASQEAEMETKIEAEDEPCPKVQSFDEQTQENGEVDEQTFEEEQEVEDTSMGELEEQTNGDEEKETPGEGDVSLMESEEFEEGAEVQNESPTEGESSEEEEDEFPEMEVQTVERIEENTIRDERKGSSPVVYSTSKKISWPSDIMSSQQSIKSSTKQRNLTATSMLRRDEKSSSTVQSSGWTDNEMEEHIRNAEGSFDKGSLVSSPAAHAVSRKTSRQSGTVSSQRSEKSATKERNQTATSTLEVKESSHPVHSRGCTDDEEDDHMTNVGESLSRGSQITSHSIRPSSLGLNRRSGSELSSYVQKSAAKGVEFSKAQRLTVSKSRTATEQNDVMEDEDGEESTNEDEARNEGFQITSHSIRPSSLGLNRRSGSELSSYVQKSAAKGVEFSKAHGLTVSKSRISTEQNDVMEDEDGEESTNEDEARSEGSQITSHSIRPSSLGLNRRSGSELSSYVQKSAAKGVEFSKAHRLTVSKSRTATEQNDVMEDEDGEESTDEDEARSEELTMDRNDFLRAQTKKGAELSSALATPSYLKPSNAKISKKLQIAKCAPKKNVLSKKEPRLPSKLIRQTFAHYAKMKVAKDTYEVVEKGVNAYLEQLSADLEAFAAHAGRTTVEASDVELLMRRQGLVTDEMPMNVLIERHLPLEYRRLLIPVATSGNKVVLR</sequence>
<evidence type="ECO:0000256" key="9">
    <source>
        <dbReference type="ARBA" id="ARBA00023125"/>
    </source>
</evidence>
<feature type="region of interest" description="Disordered" evidence="15">
    <location>
        <begin position="741"/>
        <end position="775"/>
    </location>
</feature>
<feature type="compositionally biased region" description="Polar residues" evidence="15">
    <location>
        <begin position="1295"/>
        <end position="1305"/>
    </location>
</feature>
<feature type="compositionally biased region" description="Acidic residues" evidence="15">
    <location>
        <begin position="610"/>
        <end position="624"/>
    </location>
</feature>
<feature type="region of interest" description="Disordered" evidence="15">
    <location>
        <begin position="864"/>
        <end position="1346"/>
    </location>
</feature>
<dbReference type="Pfam" id="PF16171">
    <property type="entry name" value="CENP-T_N"/>
    <property type="match status" value="1"/>
</dbReference>
<dbReference type="GO" id="GO:0000776">
    <property type="term" value="C:kinetochore"/>
    <property type="evidence" value="ECO:0007669"/>
    <property type="project" value="UniProtKB-KW"/>
</dbReference>
<keyword evidence="19" id="KW-1185">Reference proteome</keyword>
<feature type="compositionally biased region" description="Polar residues" evidence="15">
    <location>
        <begin position="1325"/>
        <end position="1340"/>
    </location>
</feature>
<evidence type="ECO:0000259" key="16">
    <source>
        <dbReference type="Pfam" id="PF15511"/>
    </source>
</evidence>
<feature type="region of interest" description="Disordered" evidence="15">
    <location>
        <begin position="794"/>
        <end position="818"/>
    </location>
</feature>
<dbReference type="GO" id="GO:0005634">
    <property type="term" value="C:nucleus"/>
    <property type="evidence" value="ECO:0007669"/>
    <property type="project" value="UniProtKB-SubCell"/>
</dbReference>
<accession>A0AAV7KTA6</accession>
<evidence type="ECO:0000256" key="1">
    <source>
        <dbReference type="ARBA" id="ARBA00004123"/>
    </source>
</evidence>
<feature type="compositionally biased region" description="Acidic residues" evidence="15">
    <location>
        <begin position="687"/>
        <end position="698"/>
    </location>
</feature>
<dbReference type="CDD" id="cd22920">
    <property type="entry name" value="HFD_CENP-T"/>
    <property type="match status" value="1"/>
</dbReference>
<feature type="compositionally biased region" description="Acidic residues" evidence="15">
    <location>
        <begin position="931"/>
        <end position="962"/>
    </location>
</feature>
<dbReference type="GO" id="GO:0051301">
    <property type="term" value="P:cell division"/>
    <property type="evidence" value="ECO:0007669"/>
    <property type="project" value="UniProtKB-KW"/>
</dbReference>
<feature type="domain" description="CENP-T/Histone H4 histone fold" evidence="16">
    <location>
        <begin position="1457"/>
        <end position="1553"/>
    </location>
</feature>
<feature type="region of interest" description="Disordered" evidence="15">
    <location>
        <begin position="609"/>
        <end position="634"/>
    </location>
</feature>
<dbReference type="InterPro" id="IPR028255">
    <property type="entry name" value="CENP-T"/>
</dbReference>
<evidence type="ECO:0000256" key="15">
    <source>
        <dbReference type="SAM" id="MobiDB-lite"/>
    </source>
</evidence>
<feature type="compositionally biased region" description="Polar residues" evidence="15">
    <location>
        <begin position="1167"/>
        <end position="1188"/>
    </location>
</feature>
<feature type="compositionally biased region" description="Acidic residues" evidence="15">
    <location>
        <begin position="993"/>
        <end position="1004"/>
    </location>
</feature>
<feature type="compositionally biased region" description="Acidic residues" evidence="15">
    <location>
        <begin position="1306"/>
        <end position="1319"/>
    </location>
</feature>
<dbReference type="PANTHER" id="PTHR46904">
    <property type="entry name" value="CENTROMERE PROTEIN T"/>
    <property type="match status" value="1"/>
</dbReference>
<dbReference type="Pfam" id="PF15511">
    <property type="entry name" value="CENP-T_C"/>
    <property type="match status" value="1"/>
</dbReference>
<evidence type="ECO:0000256" key="8">
    <source>
        <dbReference type="ARBA" id="ARBA00022838"/>
    </source>
</evidence>
<evidence type="ECO:0000256" key="7">
    <source>
        <dbReference type="ARBA" id="ARBA00022776"/>
    </source>
</evidence>
<feature type="domain" description="Centromere kinetochore component CENP-T N-terminal" evidence="17">
    <location>
        <begin position="11"/>
        <end position="200"/>
    </location>
</feature>
<keyword evidence="12" id="KW-0137">Centromere</keyword>
<keyword evidence="8" id="KW-0995">Kinetochore</keyword>
<name>A0AAV7KTA6_PLEWA</name>
<feature type="region of interest" description="Disordered" evidence="15">
    <location>
        <begin position="641"/>
        <end position="660"/>
    </location>
</feature>
<feature type="compositionally biased region" description="Polar residues" evidence="15">
    <location>
        <begin position="10"/>
        <end position="25"/>
    </location>
</feature>
<feature type="region of interest" description="Disordered" evidence="15">
    <location>
        <begin position="679"/>
        <end position="720"/>
    </location>
</feature>
<organism evidence="18 19">
    <name type="scientific">Pleurodeles waltl</name>
    <name type="common">Iberian ribbed newt</name>
    <dbReference type="NCBI Taxonomy" id="8319"/>
    <lineage>
        <taxon>Eukaryota</taxon>
        <taxon>Metazoa</taxon>
        <taxon>Chordata</taxon>
        <taxon>Craniata</taxon>
        <taxon>Vertebrata</taxon>
        <taxon>Euteleostomi</taxon>
        <taxon>Amphibia</taxon>
        <taxon>Batrachia</taxon>
        <taxon>Caudata</taxon>
        <taxon>Salamandroidea</taxon>
        <taxon>Salamandridae</taxon>
        <taxon>Pleurodelinae</taxon>
        <taxon>Pleurodeles</taxon>
    </lineage>
</organism>
<evidence type="ECO:0000256" key="5">
    <source>
        <dbReference type="ARBA" id="ARBA00022454"/>
    </source>
</evidence>
<keyword evidence="5" id="KW-0158">Chromosome</keyword>
<feature type="compositionally biased region" description="Acidic residues" evidence="15">
    <location>
        <begin position="1230"/>
        <end position="1243"/>
    </location>
</feature>
<keyword evidence="6" id="KW-0132">Cell division</keyword>
<evidence type="ECO:0000313" key="19">
    <source>
        <dbReference type="Proteomes" id="UP001066276"/>
    </source>
</evidence>
<feature type="compositionally biased region" description="Basic and acidic residues" evidence="15">
    <location>
        <begin position="1009"/>
        <end position="1024"/>
    </location>
</feature>
<feature type="compositionally biased region" description="Polar residues" evidence="15">
    <location>
        <begin position="1372"/>
        <end position="1381"/>
    </location>
</feature>
<comment type="similarity">
    <text evidence="3">Belongs to the CENP-T/CNN1 family.</text>
</comment>
<feature type="compositionally biased region" description="Acidic residues" evidence="15">
    <location>
        <begin position="742"/>
        <end position="754"/>
    </location>
</feature>
<evidence type="ECO:0000256" key="6">
    <source>
        <dbReference type="ARBA" id="ARBA00022618"/>
    </source>
</evidence>
<reference evidence="18" key="1">
    <citation type="journal article" date="2022" name="bioRxiv">
        <title>Sequencing and chromosome-scale assembly of the giantPleurodeles waltlgenome.</title>
        <authorList>
            <person name="Brown T."/>
            <person name="Elewa A."/>
            <person name="Iarovenko S."/>
            <person name="Subramanian E."/>
            <person name="Araus A.J."/>
            <person name="Petzold A."/>
            <person name="Susuki M."/>
            <person name="Suzuki K.-i.T."/>
            <person name="Hayashi T."/>
            <person name="Toyoda A."/>
            <person name="Oliveira C."/>
            <person name="Osipova E."/>
            <person name="Leigh N.D."/>
            <person name="Simon A."/>
            <person name="Yun M.H."/>
        </authorList>
    </citation>
    <scope>NUCLEOTIDE SEQUENCE</scope>
    <source>
        <strain evidence="18">20211129_DDA</strain>
        <tissue evidence="18">Liver</tissue>
    </source>
</reference>
<feature type="region of interest" description="Disordered" evidence="15">
    <location>
        <begin position="1372"/>
        <end position="1405"/>
    </location>
</feature>
<evidence type="ECO:0000256" key="10">
    <source>
        <dbReference type="ARBA" id="ARBA00023242"/>
    </source>
</evidence>
<keyword evidence="10" id="KW-0539">Nucleus</keyword>
<comment type="caution">
    <text evidence="18">The sequence shown here is derived from an EMBL/GenBank/DDBJ whole genome shotgun (WGS) entry which is preliminary data.</text>
</comment>
<gene>
    <name evidence="18" type="ORF">NDU88_001964</name>
</gene>
<feature type="compositionally biased region" description="Basic and acidic residues" evidence="15">
    <location>
        <begin position="872"/>
        <end position="882"/>
    </location>
</feature>
<feature type="compositionally biased region" description="Basic and acidic residues" evidence="15">
    <location>
        <begin position="1124"/>
        <end position="1134"/>
    </location>
</feature>
<feature type="region of interest" description="Disordered" evidence="15">
    <location>
        <begin position="1"/>
        <end position="36"/>
    </location>
</feature>
<feature type="region of interest" description="Disordered" evidence="15">
    <location>
        <begin position="491"/>
        <end position="523"/>
    </location>
</feature>
<comment type="subunit">
    <text evidence="14">Component of the CENPA-CAD complex, composed of CENPI, CENPK, CENPL, CENPO, CENPP, CENPQ, CENPR and CENPS. The CENPA-CAD complex is probably recruited on centromeres by the CENPA-NAC complex, at least composed of CENPA, CENPC, CENPH, CENPM, CENPN, CENPT and CENPU. Identified in a centromeric complex containing histones H2A, H2B, H3 and H4, and at least CENPA, CENPB, CENPC, CENPT, CENPN, HJURP, SUPT16H, SSRP1 and RSF1. Interacts (via N-terminus) with the NDC80 complex. Heterodimer with CENPW; this dimer coassembles with CENPS-CENPX heterodimers at centromeres to form the tetrameric CENP-T-W-S-X complex.</text>
</comment>
<proteinExistence type="inferred from homology"/>
<feature type="compositionally biased region" description="Polar residues" evidence="15">
    <location>
        <begin position="1215"/>
        <end position="1229"/>
    </location>
</feature>
<dbReference type="GO" id="GO:0000278">
    <property type="term" value="P:mitotic cell cycle"/>
    <property type="evidence" value="ECO:0007669"/>
    <property type="project" value="TreeGrafter"/>
</dbReference>
<comment type="function">
    <text evidence="13">Component of the CENPA-NAC (nucleosome-associated) complex, a complex that plays a central role in assembly of kinetochore proteins, mitotic progression and chromosome segregation. The CENPA-NAC complex recruits the CENPA-CAD (nucleosome distal) complex and may be involved in incorporation of newly synthesized CENPA into centromeres. Part of a nucleosome-associated complex that binds specifically to histone H3-containing nucleosomes at the centromere, as opposed to nucleosomes containing CENPA. Component of the heterotetrameric CENP-T-W-S-X complex that binds and supercoils DNA, and plays an important role in kinetochore assembly. CENPT has a fundamental role in kinetochore assembly and function. It is one of the inner kinetochore proteins, with most further proteins binding downstream. Required for normal chromosome organization and normal progress through mitosis.</text>
</comment>